<protein>
    <submittedName>
        <fullName evidence="1">Uncharacterized protein</fullName>
    </submittedName>
</protein>
<dbReference type="EMBL" id="QNVT01000017">
    <property type="protein sequence ID" value="REC61188.1"/>
    <property type="molecule type" value="Genomic_DNA"/>
</dbReference>
<sequence length="220" mass="25640">MIELINTIEINPFKYCKEDIQLPTVTEYPDPEEWFMKWEEMACQLKINFNTIKKGSYLADIEAIDDESLQTIIDVRLSEVEFDDPDEEVFLLSFDGGIVLKKDGEILIEPSCCGDLSNIEDWQKIFDSPSSEWKDLWIGHPWVLYKRENGTISFSEYTEDNIADIKNIKIRFEVDESALKAELEKMRQQQIHFKNRISGIVMKKNIDSAERLSQLMSGIQ</sequence>
<name>A0A3D9C667_9FLAO</name>
<reference evidence="2" key="1">
    <citation type="submission" date="2018-06" db="EMBL/GenBank/DDBJ databases">
        <authorList>
            <person name="Lum Nde A."/>
            <person name="Hugo C."/>
        </authorList>
    </citation>
    <scope>NUCLEOTIDE SEQUENCE [LARGE SCALE GENOMIC DNA]</scope>
    <source>
        <strain evidence="2">1_F178</strain>
    </source>
</reference>
<evidence type="ECO:0000313" key="1">
    <source>
        <dbReference type="EMBL" id="REC61188.1"/>
    </source>
</evidence>
<organism evidence="1 2">
    <name type="scientific">Chryseobacterium pennae</name>
    <dbReference type="NCBI Taxonomy" id="2258962"/>
    <lineage>
        <taxon>Bacteria</taxon>
        <taxon>Pseudomonadati</taxon>
        <taxon>Bacteroidota</taxon>
        <taxon>Flavobacteriia</taxon>
        <taxon>Flavobacteriales</taxon>
        <taxon>Weeksellaceae</taxon>
        <taxon>Chryseobacterium group</taxon>
        <taxon>Chryseobacterium</taxon>
    </lineage>
</organism>
<dbReference type="AlphaFoldDB" id="A0A3D9C667"/>
<dbReference type="Proteomes" id="UP000256686">
    <property type="component" value="Unassembled WGS sequence"/>
</dbReference>
<gene>
    <name evidence="1" type="ORF">DRF65_16985</name>
</gene>
<evidence type="ECO:0000313" key="2">
    <source>
        <dbReference type="Proteomes" id="UP000256686"/>
    </source>
</evidence>
<comment type="caution">
    <text evidence="1">The sequence shown here is derived from an EMBL/GenBank/DDBJ whole genome shotgun (WGS) entry which is preliminary data.</text>
</comment>
<dbReference type="RefSeq" id="WP_115971952.1">
    <property type="nucleotide sequence ID" value="NZ_QNVT01000017.1"/>
</dbReference>
<keyword evidence="2" id="KW-1185">Reference proteome</keyword>
<accession>A0A3D9C667</accession>
<proteinExistence type="predicted"/>